<evidence type="ECO:0000256" key="7">
    <source>
        <dbReference type="ARBA" id="ARBA00023212"/>
    </source>
</evidence>
<dbReference type="InterPro" id="IPR029063">
    <property type="entry name" value="SAM-dependent_MTases_sf"/>
</dbReference>
<dbReference type="GO" id="GO:0005856">
    <property type="term" value="C:cytoskeleton"/>
    <property type="evidence" value="ECO:0007669"/>
    <property type="project" value="UniProtKB-SubCell"/>
</dbReference>
<feature type="compositionally biased region" description="Polar residues" evidence="8">
    <location>
        <begin position="64"/>
        <end position="79"/>
    </location>
</feature>
<dbReference type="AlphaFoldDB" id="A0ABD2IZE9"/>
<dbReference type="Proteomes" id="UP001620645">
    <property type="component" value="Unassembled WGS sequence"/>
</dbReference>
<dbReference type="SUPFAM" id="SSF53335">
    <property type="entry name" value="S-adenosyl-L-methionine-dependent methyltransferases"/>
    <property type="match status" value="1"/>
</dbReference>
<keyword evidence="6" id="KW-0949">S-adenosyl-L-methionine</keyword>
<gene>
    <name evidence="9" type="ORF">niasHS_011057</name>
</gene>
<dbReference type="InterPro" id="IPR000940">
    <property type="entry name" value="NNMT_TEMT_trans"/>
</dbReference>
<evidence type="ECO:0000256" key="3">
    <source>
        <dbReference type="ARBA" id="ARBA00022490"/>
    </source>
</evidence>
<dbReference type="PROSITE" id="PS51681">
    <property type="entry name" value="SAM_MT_NNMT_PNMT_TEMT"/>
    <property type="match status" value="1"/>
</dbReference>
<organism evidence="9 10">
    <name type="scientific">Heterodera schachtii</name>
    <name type="common">Sugarbeet cyst nematode worm</name>
    <name type="synonym">Tylenchus schachtii</name>
    <dbReference type="NCBI Taxonomy" id="97005"/>
    <lineage>
        <taxon>Eukaryota</taxon>
        <taxon>Metazoa</taxon>
        <taxon>Ecdysozoa</taxon>
        <taxon>Nematoda</taxon>
        <taxon>Chromadorea</taxon>
        <taxon>Rhabditida</taxon>
        <taxon>Tylenchina</taxon>
        <taxon>Tylenchomorpha</taxon>
        <taxon>Tylenchoidea</taxon>
        <taxon>Heteroderidae</taxon>
        <taxon>Heteroderinae</taxon>
        <taxon>Heterodera</taxon>
    </lineage>
</organism>
<dbReference type="InterPro" id="IPR004934">
    <property type="entry name" value="TMOD"/>
</dbReference>
<keyword evidence="10" id="KW-1185">Reference proteome</keyword>
<keyword evidence="4" id="KW-0489">Methyltransferase</keyword>
<feature type="region of interest" description="Disordered" evidence="8">
    <location>
        <begin position="348"/>
        <end position="584"/>
    </location>
</feature>
<feature type="region of interest" description="Disordered" evidence="8">
    <location>
        <begin position="256"/>
        <end position="279"/>
    </location>
</feature>
<dbReference type="PANTHER" id="PTHR10901">
    <property type="entry name" value="TROPOMODULIN"/>
    <property type="match status" value="1"/>
</dbReference>
<dbReference type="GO" id="GO:0008168">
    <property type="term" value="F:methyltransferase activity"/>
    <property type="evidence" value="ECO:0007669"/>
    <property type="project" value="UniProtKB-KW"/>
</dbReference>
<evidence type="ECO:0000256" key="2">
    <source>
        <dbReference type="ARBA" id="ARBA00007996"/>
    </source>
</evidence>
<keyword evidence="7" id="KW-0206">Cytoskeleton</keyword>
<dbReference type="Gene3D" id="3.80.10.10">
    <property type="entry name" value="Ribonuclease Inhibitor"/>
    <property type="match status" value="1"/>
</dbReference>
<comment type="similarity">
    <text evidence="2">Belongs to the class I-like SAM-binding methyltransferase superfamily. NNMT/PNMT/TEMT family.</text>
</comment>
<name>A0ABD2IZE9_HETSC</name>
<evidence type="ECO:0000256" key="6">
    <source>
        <dbReference type="ARBA" id="ARBA00022691"/>
    </source>
</evidence>
<reference evidence="9 10" key="1">
    <citation type="submission" date="2024-10" db="EMBL/GenBank/DDBJ databases">
        <authorList>
            <person name="Kim D."/>
        </authorList>
    </citation>
    <scope>NUCLEOTIDE SEQUENCE [LARGE SCALE GENOMIC DNA]</scope>
    <source>
        <strain evidence="9">Taebaek</strain>
    </source>
</reference>
<keyword evidence="3" id="KW-0963">Cytoplasm</keyword>
<accession>A0ABD2IZE9</accession>
<evidence type="ECO:0000313" key="10">
    <source>
        <dbReference type="Proteomes" id="UP001620645"/>
    </source>
</evidence>
<evidence type="ECO:0000256" key="1">
    <source>
        <dbReference type="ARBA" id="ARBA00004245"/>
    </source>
</evidence>
<dbReference type="InterPro" id="IPR032675">
    <property type="entry name" value="LRR_dom_sf"/>
</dbReference>
<evidence type="ECO:0000256" key="8">
    <source>
        <dbReference type="SAM" id="MobiDB-lite"/>
    </source>
</evidence>
<dbReference type="GO" id="GO:0032259">
    <property type="term" value="P:methylation"/>
    <property type="evidence" value="ECO:0007669"/>
    <property type="project" value="UniProtKB-KW"/>
</dbReference>
<dbReference type="Gene3D" id="3.40.50.150">
    <property type="entry name" value="Vaccinia Virus protein VP39"/>
    <property type="match status" value="1"/>
</dbReference>
<feature type="compositionally biased region" description="Basic and acidic residues" evidence="8">
    <location>
        <begin position="574"/>
        <end position="584"/>
    </location>
</feature>
<feature type="compositionally biased region" description="Basic and acidic residues" evidence="8">
    <location>
        <begin position="357"/>
        <end position="418"/>
    </location>
</feature>
<evidence type="ECO:0000256" key="5">
    <source>
        <dbReference type="ARBA" id="ARBA00022679"/>
    </source>
</evidence>
<dbReference type="Pfam" id="PF01234">
    <property type="entry name" value="NNMT_PNMT_TEMT"/>
    <property type="match status" value="1"/>
</dbReference>
<feature type="compositionally biased region" description="Low complexity" evidence="8">
    <location>
        <begin position="488"/>
        <end position="502"/>
    </location>
</feature>
<dbReference type="EMBL" id="JBICCN010000254">
    <property type="protein sequence ID" value="KAL3083255.1"/>
    <property type="molecule type" value="Genomic_DNA"/>
</dbReference>
<feature type="region of interest" description="Disordered" evidence="8">
    <location>
        <begin position="64"/>
        <end position="85"/>
    </location>
</feature>
<comment type="subcellular location">
    <subcellularLocation>
        <location evidence="1">Cytoplasm</location>
        <location evidence="1">Cytoskeleton</location>
    </subcellularLocation>
</comment>
<feature type="region of interest" description="Disordered" evidence="8">
    <location>
        <begin position="291"/>
        <end position="314"/>
    </location>
</feature>
<dbReference type="SUPFAM" id="SSF52047">
    <property type="entry name" value="RNI-like"/>
    <property type="match status" value="1"/>
</dbReference>
<feature type="compositionally biased region" description="Basic and acidic residues" evidence="8">
    <location>
        <begin position="270"/>
        <end position="279"/>
    </location>
</feature>
<comment type="caution">
    <text evidence="9">The sequence shown here is derived from an EMBL/GenBank/DDBJ whole genome shotgun (WGS) entry which is preliminary data.</text>
</comment>
<feature type="compositionally biased region" description="Low complexity" evidence="8">
    <location>
        <begin position="528"/>
        <end position="539"/>
    </location>
</feature>
<feature type="compositionally biased region" description="Basic and acidic residues" evidence="8">
    <location>
        <begin position="441"/>
        <end position="452"/>
    </location>
</feature>
<keyword evidence="5" id="KW-0808">Transferase</keyword>
<evidence type="ECO:0000256" key="4">
    <source>
        <dbReference type="ARBA" id="ARBA00022603"/>
    </source>
</evidence>
<dbReference type="PANTHER" id="PTHR10901:SF16">
    <property type="entry name" value="TROPOMODULIN"/>
    <property type="match status" value="1"/>
</dbReference>
<protein>
    <submittedName>
        <fullName evidence="9">Uncharacterized protein</fullName>
    </submittedName>
</protein>
<evidence type="ECO:0000313" key="9">
    <source>
        <dbReference type="EMBL" id="KAL3083255.1"/>
    </source>
</evidence>
<sequence length="842" mass="94019">MDNEAAGADGEAVEDEEVMTDADFERAMEQLREEGGEDVNELLMAMSENRIISWEEAEHILGNSTNEPVKSSLPQQTRPTEPDNDTDVDWCVQRLMNNDPKLVEINLNNMKRTPIPKIKRVIEACRDNEHMEKLSLANMGLYDTDVQPLIDILEHNATLRCINLETNYLSGDFFARLFKAALTNQTLEEVKAVNQGVAFSTTSEREIIEAITQNRGLTKVSINLRLPEGRFKIEKATIRNQEIRRILRRQEAAAQAAAAEKAKGPLTTRPQKEAEAKRKISELARKANASKLAVAGATEQPKAGSSSAEKPMLREKARDMEREAMKPKETNTAEKVLLSQRLRETGVESGVAARRAKFGDKAVEPAGEKRGEKAAKTAPDREEKKAQHTTDETAEKSKFVPSWREKLADRDAKAKELAETATVKSNSSSSKNRTTKADATPNKETEQRKESKNTTAQKVPKKAKPREEGTTGERGATARMEKTRPETAPKSTASKTTAPSGKTKPETALKSTAPKTTAPLEKTRPETAPKAVAPKTTAPLEKTKPETAPKAMASWRDPTPMDSSEGEGSCSSTKGEKRGTVAAERRMPGELFDRRHFHEHFDTDAYLKDFYARVDDAAMQMVLFHLPNIVARLGTLPSLLDFGSGPTIHVAVCFRHTAEEIYLADYLPQNRDELCQWLSGQSKFDWSTVMRIIAAREAVPLSEIRQMEQKAREKIRAVFFCDCHSFPSVQIPDKIRRDKTFSAITTFFTLEYCCLSSYEYALAINHLSAHLAPDGVLIMGGVLEETWCAFGGRQFKCLFVSRKLMMECLRGAGLILERDQLDNELFYELDGMYILVARKMAE</sequence>
<proteinExistence type="inferred from homology"/>